<comment type="function">
    <text evidence="7">Catalyzes the interconversion of L-alanine and D-alanine. May also act on other amino acids.</text>
</comment>
<accession>K9H5L3</accession>
<dbReference type="SUPFAM" id="SSF51419">
    <property type="entry name" value="PLP-binding barrel"/>
    <property type="match status" value="1"/>
</dbReference>
<dbReference type="InterPro" id="IPR009006">
    <property type="entry name" value="Ala_racemase/Decarboxylase_C"/>
</dbReference>
<comment type="caution">
    <text evidence="11">The sequence shown here is derived from an EMBL/GenBank/DDBJ whole genome shotgun (WGS) entry which is preliminary data.</text>
</comment>
<evidence type="ECO:0000313" key="11">
    <source>
        <dbReference type="EMBL" id="EKV32389.1"/>
    </source>
</evidence>
<comment type="similarity">
    <text evidence="3 7">Belongs to the alanine racemase family.</text>
</comment>
<dbReference type="Gene3D" id="2.40.37.10">
    <property type="entry name" value="Lyase, Ornithine Decarboxylase, Chain A, domain 1"/>
    <property type="match status" value="1"/>
</dbReference>
<dbReference type="GO" id="GO:0005829">
    <property type="term" value="C:cytosol"/>
    <property type="evidence" value="ECO:0007669"/>
    <property type="project" value="TreeGrafter"/>
</dbReference>
<dbReference type="GO" id="GO:0008784">
    <property type="term" value="F:alanine racemase activity"/>
    <property type="evidence" value="ECO:0007669"/>
    <property type="project" value="UniProtKB-UniRule"/>
</dbReference>
<organism evidence="11 12">
    <name type="scientific">Caenispirillum salinarum AK4</name>
    <dbReference type="NCBI Taxonomy" id="1238182"/>
    <lineage>
        <taxon>Bacteria</taxon>
        <taxon>Pseudomonadati</taxon>
        <taxon>Pseudomonadota</taxon>
        <taxon>Alphaproteobacteria</taxon>
        <taxon>Rhodospirillales</taxon>
        <taxon>Novispirillaceae</taxon>
        <taxon>Caenispirillum</taxon>
    </lineage>
</organism>
<dbReference type="EMBL" id="ANHY01000003">
    <property type="protein sequence ID" value="EKV32389.1"/>
    <property type="molecule type" value="Genomic_DNA"/>
</dbReference>
<comment type="catalytic activity">
    <reaction evidence="1 7">
        <text>L-alanine = D-alanine</text>
        <dbReference type="Rhea" id="RHEA:20249"/>
        <dbReference type="ChEBI" id="CHEBI:57416"/>
        <dbReference type="ChEBI" id="CHEBI:57972"/>
        <dbReference type="EC" id="5.1.1.1"/>
    </reaction>
</comment>
<dbReference type="SMART" id="SM01005">
    <property type="entry name" value="Ala_racemase_C"/>
    <property type="match status" value="1"/>
</dbReference>
<dbReference type="UniPathway" id="UPA00042">
    <property type="reaction ID" value="UER00497"/>
</dbReference>
<evidence type="ECO:0000256" key="9">
    <source>
        <dbReference type="PIRSR" id="PIRSR600821-52"/>
    </source>
</evidence>
<dbReference type="AlphaFoldDB" id="K9H5L3"/>
<keyword evidence="5 7" id="KW-0663">Pyridoxal phosphate</keyword>
<name>K9H5L3_9PROT</name>
<comment type="pathway">
    <text evidence="7">Amino-acid biosynthesis; D-alanine biosynthesis; D-alanine from L-alanine: step 1/1.</text>
</comment>
<dbReference type="Gene3D" id="3.20.20.10">
    <property type="entry name" value="Alanine racemase"/>
    <property type="match status" value="1"/>
</dbReference>
<dbReference type="GO" id="GO:0030170">
    <property type="term" value="F:pyridoxal phosphate binding"/>
    <property type="evidence" value="ECO:0007669"/>
    <property type="project" value="UniProtKB-UniRule"/>
</dbReference>
<gene>
    <name evidence="11" type="ORF">C882_2468</name>
</gene>
<evidence type="ECO:0000256" key="2">
    <source>
        <dbReference type="ARBA" id="ARBA00001933"/>
    </source>
</evidence>
<dbReference type="NCBIfam" id="TIGR00492">
    <property type="entry name" value="alr"/>
    <property type="match status" value="1"/>
</dbReference>
<evidence type="ECO:0000256" key="6">
    <source>
        <dbReference type="ARBA" id="ARBA00023235"/>
    </source>
</evidence>
<feature type="binding site" evidence="7 9">
    <location>
        <position position="311"/>
    </location>
    <ligand>
        <name>substrate</name>
    </ligand>
</feature>
<keyword evidence="12" id="KW-1185">Reference proteome</keyword>
<dbReference type="InterPro" id="IPR029066">
    <property type="entry name" value="PLP-binding_barrel"/>
</dbReference>
<dbReference type="PATRIC" id="fig|1238182.3.peg.428"/>
<evidence type="ECO:0000313" key="12">
    <source>
        <dbReference type="Proteomes" id="UP000009881"/>
    </source>
</evidence>
<dbReference type="PANTHER" id="PTHR30511">
    <property type="entry name" value="ALANINE RACEMASE"/>
    <property type="match status" value="1"/>
</dbReference>
<evidence type="ECO:0000256" key="3">
    <source>
        <dbReference type="ARBA" id="ARBA00007880"/>
    </source>
</evidence>
<evidence type="ECO:0000256" key="5">
    <source>
        <dbReference type="ARBA" id="ARBA00022898"/>
    </source>
</evidence>
<dbReference type="HAMAP" id="MF_01201">
    <property type="entry name" value="Ala_racemase"/>
    <property type="match status" value="1"/>
</dbReference>
<dbReference type="Pfam" id="PF01168">
    <property type="entry name" value="Ala_racemase_N"/>
    <property type="match status" value="1"/>
</dbReference>
<dbReference type="Proteomes" id="UP000009881">
    <property type="component" value="Unassembled WGS sequence"/>
</dbReference>
<evidence type="ECO:0000256" key="4">
    <source>
        <dbReference type="ARBA" id="ARBA00013089"/>
    </source>
</evidence>
<dbReference type="RefSeq" id="WP_009538877.1">
    <property type="nucleotide sequence ID" value="NZ_ANHY01000003.1"/>
</dbReference>
<evidence type="ECO:0000259" key="10">
    <source>
        <dbReference type="SMART" id="SM01005"/>
    </source>
</evidence>
<dbReference type="PRINTS" id="PR00992">
    <property type="entry name" value="ALARACEMASE"/>
</dbReference>
<reference evidence="11 12" key="1">
    <citation type="journal article" date="2013" name="Genome Announc.">
        <title>Draft Genome Sequence of an Alphaproteobacterium, Caenispirillum salinarum AK4(T), Isolated from a Solar Saltern.</title>
        <authorList>
            <person name="Khatri I."/>
            <person name="Singh A."/>
            <person name="Korpole S."/>
            <person name="Pinnaka A.K."/>
            <person name="Subramanian S."/>
        </authorList>
    </citation>
    <scope>NUCLEOTIDE SEQUENCE [LARGE SCALE GENOMIC DNA]</scope>
    <source>
        <strain evidence="11 12">AK4</strain>
    </source>
</reference>
<feature type="active site" description="Proton acceptor; specific for L-alanine" evidence="7">
    <location>
        <position position="263"/>
    </location>
</feature>
<feature type="modified residue" description="N6-(pyridoxal phosphate)lysine" evidence="7 8">
    <location>
        <position position="41"/>
    </location>
</feature>
<dbReference type="CDD" id="cd00430">
    <property type="entry name" value="PLPDE_III_AR"/>
    <property type="match status" value="1"/>
</dbReference>
<dbReference type="InterPro" id="IPR001608">
    <property type="entry name" value="Ala_racemase_N"/>
</dbReference>
<feature type="domain" description="Alanine racemase C-terminal" evidence="10">
    <location>
        <begin position="242"/>
        <end position="368"/>
    </location>
</feature>
<feature type="binding site" evidence="7 9">
    <location>
        <position position="141"/>
    </location>
    <ligand>
        <name>substrate</name>
    </ligand>
</feature>
<dbReference type="PANTHER" id="PTHR30511:SF0">
    <property type="entry name" value="ALANINE RACEMASE, CATABOLIC-RELATED"/>
    <property type="match status" value="1"/>
</dbReference>
<keyword evidence="6 7" id="KW-0413">Isomerase</keyword>
<evidence type="ECO:0000256" key="8">
    <source>
        <dbReference type="PIRSR" id="PIRSR600821-50"/>
    </source>
</evidence>
<dbReference type="PROSITE" id="PS00395">
    <property type="entry name" value="ALANINE_RACEMASE"/>
    <property type="match status" value="1"/>
</dbReference>
<protein>
    <recommendedName>
        <fullName evidence="4 7">Alanine racemase</fullName>
        <ecNumber evidence="4 7">5.1.1.1</ecNumber>
    </recommendedName>
</protein>
<evidence type="ECO:0000256" key="1">
    <source>
        <dbReference type="ARBA" id="ARBA00000316"/>
    </source>
</evidence>
<dbReference type="eggNOG" id="COG0787">
    <property type="taxonomic scope" value="Bacteria"/>
</dbReference>
<comment type="cofactor">
    <cofactor evidence="2 7 8">
        <name>pyridoxal 5'-phosphate</name>
        <dbReference type="ChEBI" id="CHEBI:597326"/>
    </cofactor>
</comment>
<sequence>MSSACTACAVLTIDLDALAANWRLLNARMAEAGGECAGVVKGDGYGLGLAPVACTLHAAGCRTFFVAQIDEGVRLRAVLGGAVPVYVLCGLLPGTAEVFAEHELAPVLSTPEQIAEYRRLPQAMRARMPRPAVHFDTGMRRLGLTVAEAEAFLDDNDAVSDVDPAVVVTHLACADMPAHALNAEQNALFRRLRDRLPGARGSYANSSGLFLGADSFFDLGRPGVALYGVNPTPGRPNPMHTVVRLSAPILQVRKIDGPESVGYGASHVMGAGSRVATVGVGYADGYPRALSNRGHGALGAWRVPVVGRVSMDLTLFDVSAVPEHEARPGAMIDLIGPLIPIDEVAADAGTIGYEILTQLGSRYQRVYTGGPEGAAA</sequence>
<dbReference type="EC" id="5.1.1.1" evidence="4 7"/>
<dbReference type="GO" id="GO:0030632">
    <property type="term" value="P:D-alanine biosynthetic process"/>
    <property type="evidence" value="ECO:0007669"/>
    <property type="project" value="UniProtKB-UniRule"/>
</dbReference>
<dbReference type="InterPro" id="IPR011079">
    <property type="entry name" value="Ala_racemase_C"/>
</dbReference>
<dbReference type="Pfam" id="PF00842">
    <property type="entry name" value="Ala_racemase_C"/>
    <property type="match status" value="1"/>
</dbReference>
<proteinExistence type="inferred from homology"/>
<feature type="active site" description="Proton acceptor; specific for D-alanine" evidence="7">
    <location>
        <position position="41"/>
    </location>
</feature>
<evidence type="ECO:0000256" key="7">
    <source>
        <dbReference type="HAMAP-Rule" id="MF_01201"/>
    </source>
</evidence>
<dbReference type="InterPro" id="IPR020622">
    <property type="entry name" value="Ala_racemase_pyridoxalP-BS"/>
</dbReference>
<dbReference type="SUPFAM" id="SSF50621">
    <property type="entry name" value="Alanine racemase C-terminal domain-like"/>
    <property type="match status" value="1"/>
</dbReference>
<dbReference type="InterPro" id="IPR000821">
    <property type="entry name" value="Ala_racemase"/>
</dbReference>
<dbReference type="OrthoDB" id="9813814at2"/>
<dbReference type="STRING" id="1238182.C882_2468"/>